<evidence type="ECO:0000256" key="1">
    <source>
        <dbReference type="SAM" id="MobiDB-lite"/>
    </source>
</evidence>
<feature type="compositionally biased region" description="Basic and acidic residues" evidence="1">
    <location>
        <begin position="70"/>
        <end position="81"/>
    </location>
</feature>
<dbReference type="VEuPathDB" id="FungiDB:BO70DRAFT_52119"/>
<feature type="region of interest" description="Disordered" evidence="1">
    <location>
        <begin position="284"/>
        <end position="331"/>
    </location>
</feature>
<dbReference type="STRING" id="1448321.A0A317W217"/>
<accession>A0A317W217</accession>
<dbReference type="OrthoDB" id="4586300at2759"/>
<feature type="compositionally biased region" description="Basic and acidic residues" evidence="1">
    <location>
        <begin position="284"/>
        <end position="310"/>
    </location>
</feature>
<dbReference type="Proteomes" id="UP000247233">
    <property type="component" value="Unassembled WGS sequence"/>
</dbReference>
<feature type="compositionally biased region" description="Basic and acidic residues" evidence="1">
    <location>
        <begin position="1"/>
        <end position="24"/>
    </location>
</feature>
<organism evidence="2 3">
    <name type="scientific">Aspergillus heteromorphus CBS 117.55</name>
    <dbReference type="NCBI Taxonomy" id="1448321"/>
    <lineage>
        <taxon>Eukaryota</taxon>
        <taxon>Fungi</taxon>
        <taxon>Dikarya</taxon>
        <taxon>Ascomycota</taxon>
        <taxon>Pezizomycotina</taxon>
        <taxon>Eurotiomycetes</taxon>
        <taxon>Eurotiomycetidae</taxon>
        <taxon>Eurotiales</taxon>
        <taxon>Aspergillaceae</taxon>
        <taxon>Aspergillus</taxon>
        <taxon>Aspergillus subgen. Circumdati</taxon>
    </lineage>
</organism>
<dbReference type="AlphaFoldDB" id="A0A317W217"/>
<feature type="compositionally biased region" description="Polar residues" evidence="1">
    <location>
        <begin position="389"/>
        <end position="408"/>
    </location>
</feature>
<dbReference type="GeneID" id="37070748"/>
<protein>
    <submittedName>
        <fullName evidence="2">Uncharacterized protein</fullName>
    </submittedName>
</protein>
<reference evidence="2 3" key="1">
    <citation type="submission" date="2016-12" db="EMBL/GenBank/DDBJ databases">
        <title>The genomes of Aspergillus section Nigri reveals drivers in fungal speciation.</title>
        <authorList>
            <consortium name="DOE Joint Genome Institute"/>
            <person name="Vesth T.C."/>
            <person name="Nybo J."/>
            <person name="Theobald S."/>
            <person name="Brandl J."/>
            <person name="Frisvad J.C."/>
            <person name="Nielsen K.F."/>
            <person name="Lyhne E.K."/>
            <person name="Kogle M.E."/>
            <person name="Kuo A."/>
            <person name="Riley R."/>
            <person name="Clum A."/>
            <person name="Nolan M."/>
            <person name="Lipzen A."/>
            <person name="Salamov A."/>
            <person name="Henrissat B."/>
            <person name="Wiebenga A."/>
            <person name="De Vries R.P."/>
            <person name="Grigoriev I.V."/>
            <person name="Mortensen U.H."/>
            <person name="Andersen M.R."/>
            <person name="Baker S.E."/>
        </authorList>
    </citation>
    <scope>NUCLEOTIDE SEQUENCE [LARGE SCALE GENOMIC DNA]</scope>
    <source>
        <strain evidence="2 3">CBS 117.55</strain>
    </source>
</reference>
<dbReference type="EMBL" id="MSFL01000015">
    <property type="protein sequence ID" value="PWY79641.1"/>
    <property type="molecule type" value="Genomic_DNA"/>
</dbReference>
<feature type="compositionally biased region" description="Polar residues" evidence="1">
    <location>
        <begin position="466"/>
        <end position="478"/>
    </location>
</feature>
<proteinExistence type="predicted"/>
<feature type="compositionally biased region" description="Basic and acidic residues" evidence="1">
    <location>
        <begin position="481"/>
        <end position="491"/>
    </location>
</feature>
<keyword evidence="3" id="KW-1185">Reference proteome</keyword>
<comment type="caution">
    <text evidence="2">The sequence shown here is derived from an EMBL/GenBank/DDBJ whole genome shotgun (WGS) entry which is preliminary data.</text>
</comment>
<feature type="region of interest" description="Disordered" evidence="1">
    <location>
        <begin position="48"/>
        <end position="123"/>
    </location>
</feature>
<sequence length="491" mass="55823">MPGDEDSNKNRDSAATSDSRRWPDDENPFVAFRRYADEQVSSVLQSVMGIPSMSSRPSSGRWAVFEEDDTFRQKNHSETKGQDNAPGSGPGATDGSGDAPSPHSHSPNNMRQSHQWPEWQDPRPGRTLFDSDVDFFDIFFNRFWPDEYHHPSRFFQPYHNHHQHPMLSGPATHFPWPMGYILFNPYSPLILERQAQFQYHNDSGVFSSLMSSFSRSSECDPAEPQWREAFEDLIRLENGKPMLDRDPAVSASGKREHWGTWLSGLVNRGSLGDTWKSILSEPDTHPFPKIASEDHKHKGDDAKPLREDFISRNATEPPRNETDSGSMTEQELYDRFLDDISAREREFSRTVLDSPLLRLILQDTHRPRDTDTDIENWFERASGKHITPASDTSPKSEPQTGSSESSTEPAPEKHYVVSTFIKTERSRLPDGSIQTKTTRTKRFADGREESNESQDIVMPQHASHAQVASTGQGTSQEGPESDQKDGWFWKS</sequence>
<feature type="compositionally biased region" description="Polar residues" evidence="1">
    <location>
        <begin position="103"/>
        <end position="115"/>
    </location>
</feature>
<name>A0A317W217_9EURO</name>
<evidence type="ECO:0000313" key="3">
    <source>
        <dbReference type="Proteomes" id="UP000247233"/>
    </source>
</evidence>
<feature type="region of interest" description="Disordered" evidence="1">
    <location>
        <begin position="381"/>
        <end position="491"/>
    </location>
</feature>
<gene>
    <name evidence="2" type="ORF">BO70DRAFT_52119</name>
</gene>
<dbReference type="RefSeq" id="XP_025398664.1">
    <property type="nucleotide sequence ID" value="XM_025548511.1"/>
</dbReference>
<evidence type="ECO:0000313" key="2">
    <source>
        <dbReference type="EMBL" id="PWY79641.1"/>
    </source>
</evidence>
<feature type="region of interest" description="Disordered" evidence="1">
    <location>
        <begin position="1"/>
        <end position="26"/>
    </location>
</feature>